<evidence type="ECO:0000313" key="1">
    <source>
        <dbReference type="EMBL" id="CAF0765442.1"/>
    </source>
</evidence>
<dbReference type="PANTHER" id="PTHR21771">
    <property type="entry name" value="MITOCHONDRIA-EATING PROTEIN-RELATED"/>
    <property type="match status" value="1"/>
</dbReference>
<evidence type="ECO:0000313" key="2">
    <source>
        <dbReference type="EMBL" id="CAF3546748.1"/>
    </source>
</evidence>
<dbReference type="EMBL" id="CAJNOQ010000157">
    <property type="protein sequence ID" value="CAF0765442.1"/>
    <property type="molecule type" value="Genomic_DNA"/>
</dbReference>
<dbReference type="EMBL" id="CAJOBC010000157">
    <property type="protein sequence ID" value="CAF3546748.1"/>
    <property type="molecule type" value="Genomic_DNA"/>
</dbReference>
<dbReference type="Proteomes" id="UP000681722">
    <property type="component" value="Unassembled WGS sequence"/>
</dbReference>
<proteinExistence type="predicted"/>
<organism evidence="1 3">
    <name type="scientific">Didymodactylos carnosus</name>
    <dbReference type="NCBI Taxonomy" id="1234261"/>
    <lineage>
        <taxon>Eukaryota</taxon>
        <taxon>Metazoa</taxon>
        <taxon>Spiralia</taxon>
        <taxon>Gnathifera</taxon>
        <taxon>Rotifera</taxon>
        <taxon>Eurotatoria</taxon>
        <taxon>Bdelloidea</taxon>
        <taxon>Philodinida</taxon>
        <taxon>Philodinidae</taxon>
        <taxon>Didymodactylos</taxon>
    </lineage>
</organism>
<dbReference type="OrthoDB" id="6047381at2759"/>
<gene>
    <name evidence="1" type="ORF">GPM918_LOCUS1622</name>
    <name evidence="2" type="ORF">SRO942_LOCUS1622</name>
</gene>
<sequence length="399" mass="46334">MVVMFNDLDEMSIRNAPVDIAQTKILQYLRTHNYDDCIIYINRLSPLTFRTILTTLSIDILLTQLPFSLEIFEVIYSKIFLHDPEQFPIRTLKPDRFLSKILGIFASANIPNDQLPSRKELDLDKLMTNLESILRIITYVQPILFKRLLRQKETIDNCLFYFECHTVQTSPTPTLTNRTQSLTTSLNPLKLNYLQEMLRTEIETTITCCHNALQKLNEYKKLQPILTSSMEGYYSDMEKLQKISSSPSTPATSTHSTPIFKKSHQQHLNYSTRSSFHSLNDVQTRLFNHKSILNVVEPFLSKPKLFHIINSLNEKVNVDKEILLAYSHIKTQEKQITTNDALLPLFKRYALAYERIIQLWRKVSDSTLIDDCADDIQIVNGERLNILERARSGMYSFST</sequence>
<dbReference type="GO" id="GO:0035694">
    <property type="term" value="P:mitochondrial protein catabolic process"/>
    <property type="evidence" value="ECO:0007669"/>
    <property type="project" value="InterPro"/>
</dbReference>
<evidence type="ECO:0000313" key="3">
    <source>
        <dbReference type="Proteomes" id="UP000663829"/>
    </source>
</evidence>
<protein>
    <submittedName>
        <fullName evidence="1">Uncharacterized protein</fullName>
    </submittedName>
</protein>
<dbReference type="Proteomes" id="UP000663829">
    <property type="component" value="Unassembled WGS sequence"/>
</dbReference>
<dbReference type="GO" id="GO:0035695">
    <property type="term" value="P:mitophagy by internal vacuole formation"/>
    <property type="evidence" value="ECO:0007669"/>
    <property type="project" value="TreeGrafter"/>
</dbReference>
<dbReference type="InterPro" id="IPR026169">
    <property type="entry name" value="MIEAP"/>
</dbReference>
<dbReference type="GO" id="GO:0005741">
    <property type="term" value="C:mitochondrial outer membrane"/>
    <property type="evidence" value="ECO:0007669"/>
    <property type="project" value="InterPro"/>
</dbReference>
<reference evidence="1" key="1">
    <citation type="submission" date="2021-02" db="EMBL/GenBank/DDBJ databases">
        <authorList>
            <person name="Nowell W R."/>
        </authorList>
    </citation>
    <scope>NUCLEOTIDE SEQUENCE</scope>
</reference>
<accession>A0A813QBU6</accession>
<keyword evidence="3" id="KW-1185">Reference proteome</keyword>
<name>A0A813QBU6_9BILA</name>
<dbReference type="AlphaFoldDB" id="A0A813QBU6"/>
<comment type="caution">
    <text evidence="1">The sequence shown here is derived from an EMBL/GenBank/DDBJ whole genome shotgun (WGS) entry which is preliminary data.</text>
</comment>
<dbReference type="PANTHER" id="PTHR21771:SF1">
    <property type="entry name" value="MITOCHONDRIA-EATING PROTEIN"/>
    <property type="match status" value="1"/>
</dbReference>